<dbReference type="Proteomes" id="UP000325161">
    <property type="component" value="Chromosome"/>
</dbReference>
<dbReference type="Pfam" id="PF00155">
    <property type="entry name" value="Aminotran_1_2"/>
    <property type="match status" value="1"/>
</dbReference>
<name>A0A5C0AWV2_9BURK</name>
<dbReference type="Gene3D" id="3.90.1150.10">
    <property type="entry name" value="Aspartate Aminotransferase, domain 1"/>
    <property type="match status" value="1"/>
</dbReference>
<evidence type="ECO:0000313" key="8">
    <source>
        <dbReference type="EMBL" id="QEI04807.1"/>
    </source>
</evidence>
<keyword evidence="9" id="KW-1185">Reference proteome</keyword>
<dbReference type="GO" id="GO:0008483">
    <property type="term" value="F:transaminase activity"/>
    <property type="evidence" value="ECO:0007669"/>
    <property type="project" value="UniProtKB-KW"/>
</dbReference>
<organism evidence="8 9">
    <name type="scientific">Pigmentiphaga aceris</name>
    <dbReference type="NCBI Taxonomy" id="1940612"/>
    <lineage>
        <taxon>Bacteria</taxon>
        <taxon>Pseudomonadati</taxon>
        <taxon>Pseudomonadota</taxon>
        <taxon>Betaproteobacteria</taxon>
        <taxon>Burkholderiales</taxon>
        <taxon>Alcaligenaceae</taxon>
        <taxon>Pigmentiphaga</taxon>
    </lineage>
</organism>
<evidence type="ECO:0000259" key="7">
    <source>
        <dbReference type="Pfam" id="PF00155"/>
    </source>
</evidence>
<dbReference type="PANTHER" id="PTHR42790">
    <property type="entry name" value="AMINOTRANSFERASE"/>
    <property type="match status" value="1"/>
</dbReference>
<evidence type="ECO:0000256" key="3">
    <source>
        <dbReference type="ARBA" id="ARBA00011738"/>
    </source>
</evidence>
<dbReference type="KEGG" id="pacr:FXN63_02330"/>
<dbReference type="InterPro" id="IPR015424">
    <property type="entry name" value="PyrdxlP-dep_Trfase"/>
</dbReference>
<keyword evidence="6" id="KW-0663">Pyridoxal phosphate</keyword>
<accession>A0A5C0AWV2</accession>
<evidence type="ECO:0000256" key="5">
    <source>
        <dbReference type="ARBA" id="ARBA00022679"/>
    </source>
</evidence>
<evidence type="ECO:0000256" key="1">
    <source>
        <dbReference type="ARBA" id="ARBA00001933"/>
    </source>
</evidence>
<proteinExistence type="inferred from homology"/>
<dbReference type="InterPro" id="IPR015421">
    <property type="entry name" value="PyrdxlP-dep_Trfase_major"/>
</dbReference>
<sequence length="389" mass="41911">MNVQFSQRALALKSSAIRELLKITERPEVISFAGGLPSPATFPIEALREATDRLFANKPHAALQYGPTEGYMPLREWVAAQHGVSPTRVMLTTGSQQALDLIGKVLIDPDSPVLVETPTYLGALQAFSLYGPRFVSVPSDEGGVVPEALTPELTKGARFAYILPNFQNPTGRTMDLARRKALIAQAEKLGLPIVEDNPYGDLSYTGDTHPTLLSMAPDSVIYLGSFSKILAPGLRLGYVIAPEAVLFKLGQAKQAADLHTPGFTQRVVFEAVSTGLLDTHIPTIRSLYAAQCAAMMTALDKSMPAGVSWNRPTGGMFTWVTLPTYLDATALFQHSVAQNVAYVPGAPFYANQPETHTLRLSFVTVPEARIHEGIAILGSVIGEQLRAAA</sequence>
<evidence type="ECO:0000313" key="9">
    <source>
        <dbReference type="Proteomes" id="UP000325161"/>
    </source>
</evidence>
<dbReference type="OrthoDB" id="9804020at2"/>
<comment type="similarity">
    <text evidence="2">Belongs to the class-I pyridoxal-phosphate-dependent aminotransferase family.</text>
</comment>
<comment type="subunit">
    <text evidence="3">Homodimer.</text>
</comment>
<dbReference type="GO" id="GO:1901605">
    <property type="term" value="P:alpha-amino acid metabolic process"/>
    <property type="evidence" value="ECO:0007669"/>
    <property type="project" value="TreeGrafter"/>
</dbReference>
<evidence type="ECO:0000256" key="6">
    <source>
        <dbReference type="ARBA" id="ARBA00022898"/>
    </source>
</evidence>
<keyword evidence="5 8" id="KW-0808">Transferase</keyword>
<dbReference type="RefSeq" id="WP_148812473.1">
    <property type="nucleotide sequence ID" value="NZ_CP043046.1"/>
</dbReference>
<dbReference type="FunFam" id="3.40.640.10:FF:000053">
    <property type="entry name" value="Aminotransferase, class I"/>
    <property type="match status" value="1"/>
</dbReference>
<dbReference type="GO" id="GO:0030170">
    <property type="term" value="F:pyridoxal phosphate binding"/>
    <property type="evidence" value="ECO:0007669"/>
    <property type="project" value="InterPro"/>
</dbReference>
<dbReference type="EMBL" id="CP043046">
    <property type="protein sequence ID" value="QEI04807.1"/>
    <property type="molecule type" value="Genomic_DNA"/>
</dbReference>
<keyword evidence="4 8" id="KW-0032">Aminotransferase</keyword>
<dbReference type="AlphaFoldDB" id="A0A5C0AWV2"/>
<comment type="cofactor">
    <cofactor evidence="1">
        <name>pyridoxal 5'-phosphate</name>
        <dbReference type="ChEBI" id="CHEBI:597326"/>
    </cofactor>
</comment>
<feature type="domain" description="Aminotransferase class I/classII large" evidence="7">
    <location>
        <begin position="41"/>
        <end position="374"/>
    </location>
</feature>
<dbReference type="PANTHER" id="PTHR42790:SF19">
    <property type="entry name" value="KYNURENINE_ALPHA-AMINOADIPATE AMINOTRANSFERASE, MITOCHONDRIAL"/>
    <property type="match status" value="1"/>
</dbReference>
<gene>
    <name evidence="8" type="ORF">FXN63_02330</name>
</gene>
<dbReference type="InterPro" id="IPR004839">
    <property type="entry name" value="Aminotransferase_I/II_large"/>
</dbReference>
<dbReference type="CDD" id="cd00609">
    <property type="entry name" value="AAT_like"/>
    <property type="match status" value="1"/>
</dbReference>
<dbReference type="InterPro" id="IPR015422">
    <property type="entry name" value="PyrdxlP-dep_Trfase_small"/>
</dbReference>
<protein>
    <submittedName>
        <fullName evidence="8">PLP-dependent aminotransferase family protein</fullName>
    </submittedName>
</protein>
<evidence type="ECO:0000256" key="2">
    <source>
        <dbReference type="ARBA" id="ARBA00007441"/>
    </source>
</evidence>
<dbReference type="SUPFAM" id="SSF53383">
    <property type="entry name" value="PLP-dependent transferases"/>
    <property type="match status" value="1"/>
</dbReference>
<reference evidence="8 9" key="1">
    <citation type="submission" date="2019-08" db="EMBL/GenBank/DDBJ databases">
        <title>Amphibian skin-associated Pigmentiphaga: genome sequence and occurrence across geography and hosts.</title>
        <authorList>
            <person name="Bletz M.C."/>
            <person name="Bunk B."/>
            <person name="Sproeer C."/>
            <person name="Biwer P."/>
            <person name="Reiter S."/>
            <person name="Rabemananjara F.C.E."/>
            <person name="Schulz S."/>
            <person name="Overmann J."/>
            <person name="Vences M."/>
        </authorList>
    </citation>
    <scope>NUCLEOTIDE SEQUENCE [LARGE SCALE GENOMIC DNA]</scope>
    <source>
        <strain evidence="8 9">Mada1488</strain>
    </source>
</reference>
<dbReference type="Gene3D" id="3.40.640.10">
    <property type="entry name" value="Type I PLP-dependent aspartate aminotransferase-like (Major domain)"/>
    <property type="match status" value="1"/>
</dbReference>
<dbReference type="InterPro" id="IPR050859">
    <property type="entry name" value="Class-I_PLP-dep_aminotransf"/>
</dbReference>
<evidence type="ECO:0000256" key="4">
    <source>
        <dbReference type="ARBA" id="ARBA00022576"/>
    </source>
</evidence>